<evidence type="ECO:0000313" key="1">
    <source>
        <dbReference type="EMBL" id="KAJ7984633.1"/>
    </source>
</evidence>
<keyword evidence="2" id="KW-1185">Reference proteome</keyword>
<proteinExistence type="predicted"/>
<sequence length="99" mass="10863">MDSGLRGMAGPYFLFASTLTPVRLPPSPFASHSDSKSPPSRPNLHHSLRNPGGPHREAAARQETRTQRDVQDKPCSSCGRWSHCRQPAVTKESSGKLTR</sequence>
<evidence type="ECO:0000313" key="2">
    <source>
        <dbReference type="Proteomes" id="UP001157502"/>
    </source>
</evidence>
<protein>
    <submittedName>
        <fullName evidence="1">Uncharacterized protein</fullName>
    </submittedName>
</protein>
<dbReference type="EMBL" id="CM055764">
    <property type="protein sequence ID" value="KAJ7984633.1"/>
    <property type="molecule type" value="Genomic_DNA"/>
</dbReference>
<gene>
    <name evidence="1" type="ORF">DPEC_G00356790</name>
</gene>
<organism evidence="1 2">
    <name type="scientific">Dallia pectoralis</name>
    <name type="common">Alaska blackfish</name>
    <dbReference type="NCBI Taxonomy" id="75939"/>
    <lineage>
        <taxon>Eukaryota</taxon>
        <taxon>Metazoa</taxon>
        <taxon>Chordata</taxon>
        <taxon>Craniata</taxon>
        <taxon>Vertebrata</taxon>
        <taxon>Euteleostomi</taxon>
        <taxon>Actinopterygii</taxon>
        <taxon>Neopterygii</taxon>
        <taxon>Teleostei</taxon>
        <taxon>Protacanthopterygii</taxon>
        <taxon>Esociformes</taxon>
        <taxon>Umbridae</taxon>
        <taxon>Dallia</taxon>
    </lineage>
</organism>
<name>A0ACC2EZV7_DALPE</name>
<comment type="caution">
    <text evidence="1">The sequence shown here is derived from an EMBL/GenBank/DDBJ whole genome shotgun (WGS) entry which is preliminary data.</text>
</comment>
<reference evidence="1" key="1">
    <citation type="submission" date="2021-05" db="EMBL/GenBank/DDBJ databases">
        <authorList>
            <person name="Pan Q."/>
            <person name="Jouanno E."/>
            <person name="Zahm M."/>
            <person name="Klopp C."/>
            <person name="Cabau C."/>
            <person name="Louis A."/>
            <person name="Berthelot C."/>
            <person name="Parey E."/>
            <person name="Roest Crollius H."/>
            <person name="Montfort J."/>
            <person name="Robinson-Rechavi M."/>
            <person name="Bouchez O."/>
            <person name="Lampietro C."/>
            <person name="Lopez Roques C."/>
            <person name="Donnadieu C."/>
            <person name="Postlethwait J."/>
            <person name="Bobe J."/>
            <person name="Dillon D."/>
            <person name="Chandos A."/>
            <person name="von Hippel F."/>
            <person name="Guiguen Y."/>
        </authorList>
    </citation>
    <scope>NUCLEOTIDE SEQUENCE</scope>
    <source>
        <strain evidence="1">YG-Jan2019</strain>
    </source>
</reference>
<accession>A0ACC2EZV7</accession>
<dbReference type="Proteomes" id="UP001157502">
    <property type="component" value="Chromosome 37"/>
</dbReference>